<comment type="caution">
    <text evidence="2">The sequence shown here is derived from an EMBL/GenBank/DDBJ whole genome shotgun (WGS) entry which is preliminary data.</text>
</comment>
<organism evidence="2 3">
    <name type="scientific">Streptomyces antimycoticus</name>
    <dbReference type="NCBI Taxonomy" id="68175"/>
    <lineage>
        <taxon>Bacteria</taxon>
        <taxon>Bacillati</taxon>
        <taxon>Actinomycetota</taxon>
        <taxon>Actinomycetes</taxon>
        <taxon>Kitasatosporales</taxon>
        <taxon>Streptomycetaceae</taxon>
        <taxon>Streptomyces</taxon>
        <taxon>Streptomyces violaceusniger group</taxon>
    </lineage>
</organism>
<protein>
    <submittedName>
        <fullName evidence="2">Uncharacterized protein</fullName>
    </submittedName>
</protein>
<keyword evidence="1" id="KW-0472">Membrane</keyword>
<keyword evidence="1" id="KW-0812">Transmembrane</keyword>
<evidence type="ECO:0000256" key="1">
    <source>
        <dbReference type="SAM" id="Phobius"/>
    </source>
</evidence>
<keyword evidence="3" id="KW-1185">Reference proteome</keyword>
<dbReference type="AlphaFoldDB" id="A0A4D4KBZ9"/>
<reference evidence="2 3" key="1">
    <citation type="journal article" date="2020" name="Int. J. Syst. Evol. Microbiol.">
        <title>Reclassification of Streptomyces castelarensis and Streptomyces sporoclivatus as later heterotypic synonyms of Streptomyces antimycoticus.</title>
        <authorList>
            <person name="Komaki H."/>
            <person name="Tamura T."/>
        </authorList>
    </citation>
    <scope>NUCLEOTIDE SEQUENCE [LARGE SCALE GENOMIC DNA]</scope>
    <source>
        <strain evidence="2 3">NBRC 12839</strain>
    </source>
</reference>
<feature type="transmembrane region" description="Helical" evidence="1">
    <location>
        <begin position="25"/>
        <end position="42"/>
    </location>
</feature>
<sequence>MAEVVHGHGGPYDPTRRGVVRMSDVVFIVLIIAVFAVIGAVAKGAGRL</sequence>
<gene>
    <name evidence="2" type="ORF">SANT12839_075530</name>
</gene>
<accession>A0A4D4KBZ9</accession>
<evidence type="ECO:0000313" key="3">
    <source>
        <dbReference type="Proteomes" id="UP000299290"/>
    </source>
</evidence>
<name>A0A4D4KBZ9_9ACTN</name>
<evidence type="ECO:0000313" key="2">
    <source>
        <dbReference type="EMBL" id="GDY46671.1"/>
    </source>
</evidence>
<dbReference type="EMBL" id="BJHV01000001">
    <property type="protein sequence ID" value="GDY46671.1"/>
    <property type="molecule type" value="Genomic_DNA"/>
</dbReference>
<dbReference type="Proteomes" id="UP000299290">
    <property type="component" value="Unassembled WGS sequence"/>
</dbReference>
<keyword evidence="1" id="KW-1133">Transmembrane helix</keyword>
<proteinExistence type="predicted"/>
<dbReference type="RefSeq" id="WP_162003890.1">
    <property type="nucleotide sequence ID" value="NZ_BJHV01000001.1"/>
</dbReference>